<comment type="caution">
    <text evidence="2">The sequence shown here is derived from an EMBL/GenBank/DDBJ whole genome shotgun (WGS) entry which is preliminary data.</text>
</comment>
<gene>
    <name evidence="2" type="ORF">DCHRY22_LOCUS14946</name>
</gene>
<keyword evidence="1" id="KW-1133">Transmembrane helix</keyword>
<name>A0A8J2RA96_9NEOP</name>
<keyword evidence="3" id="KW-1185">Reference proteome</keyword>
<evidence type="ECO:0000313" key="2">
    <source>
        <dbReference type="EMBL" id="CAG9584342.1"/>
    </source>
</evidence>
<dbReference type="GO" id="GO:0008381">
    <property type="term" value="F:mechanosensitive monoatomic ion channel activity"/>
    <property type="evidence" value="ECO:0007669"/>
    <property type="project" value="TreeGrafter"/>
</dbReference>
<feature type="transmembrane region" description="Helical" evidence="1">
    <location>
        <begin position="257"/>
        <end position="276"/>
    </location>
</feature>
<keyword evidence="1" id="KW-0472">Membrane</keyword>
<protein>
    <submittedName>
        <fullName evidence="2">(African queen) hypothetical protein</fullName>
    </submittedName>
</protein>
<dbReference type="PANTHER" id="PTHR23302:SF43">
    <property type="entry name" value="TMC DOMAIN-CONTAINING PROTEIN"/>
    <property type="match status" value="1"/>
</dbReference>
<organism evidence="2 3">
    <name type="scientific">Danaus chrysippus</name>
    <name type="common">African queen</name>
    <dbReference type="NCBI Taxonomy" id="151541"/>
    <lineage>
        <taxon>Eukaryota</taxon>
        <taxon>Metazoa</taxon>
        <taxon>Ecdysozoa</taxon>
        <taxon>Arthropoda</taxon>
        <taxon>Hexapoda</taxon>
        <taxon>Insecta</taxon>
        <taxon>Pterygota</taxon>
        <taxon>Neoptera</taxon>
        <taxon>Endopterygota</taxon>
        <taxon>Lepidoptera</taxon>
        <taxon>Glossata</taxon>
        <taxon>Ditrysia</taxon>
        <taxon>Papilionoidea</taxon>
        <taxon>Nymphalidae</taxon>
        <taxon>Danainae</taxon>
        <taxon>Danaini</taxon>
        <taxon>Danaina</taxon>
        <taxon>Danaus</taxon>
        <taxon>Anosia</taxon>
    </lineage>
</organism>
<dbReference type="GO" id="GO:0005886">
    <property type="term" value="C:plasma membrane"/>
    <property type="evidence" value="ECO:0007669"/>
    <property type="project" value="InterPro"/>
</dbReference>
<feature type="transmembrane region" description="Helical" evidence="1">
    <location>
        <begin position="182"/>
        <end position="203"/>
    </location>
</feature>
<proteinExistence type="predicted"/>
<reference evidence="2" key="1">
    <citation type="submission" date="2021-09" db="EMBL/GenBank/DDBJ databases">
        <authorList>
            <person name="Martin H S."/>
        </authorList>
    </citation>
    <scope>NUCLEOTIDE SEQUENCE</scope>
</reference>
<dbReference type="OrthoDB" id="1936208at2759"/>
<sequence>MEDGTEEIELRPSSVLRTSTLRNNAARQVVNFMPSRQAGCNTVRLRRSNSSHRALLEMCEETDVPDATDKQADYIVRGMEQHQQLMEDNPLSEELRREALRDLPQGLTMKRNVRAKLSASVSLRSKHRPISMFKRMRYRLSFTWKRMREHFRDFIFSIELWYEAIRTIEGHLGSSVGAYFHLLRWLFCLNLLLSIFVISFIVVPQALYDNASNRTTELSALDFLTGQGGLSDSLLFYGHYHNGSISTIAPLSYYMPYAYFFTMITLYITFFVILCYKSAYSYRRHFITPHGSGSVGQLLSSKLFCGWDFGVASPAAAALSSAALYHDFKARNIYLQQ</sequence>
<keyword evidence="1" id="KW-0812">Transmembrane</keyword>
<dbReference type="PANTHER" id="PTHR23302">
    <property type="entry name" value="TRANSMEMBRANE CHANNEL-RELATED"/>
    <property type="match status" value="1"/>
</dbReference>
<dbReference type="InterPro" id="IPR038900">
    <property type="entry name" value="TMC"/>
</dbReference>
<dbReference type="Proteomes" id="UP000789524">
    <property type="component" value="Unassembled WGS sequence"/>
</dbReference>
<dbReference type="EMBL" id="CAKASE010000082">
    <property type="protein sequence ID" value="CAG9584342.1"/>
    <property type="molecule type" value="Genomic_DNA"/>
</dbReference>
<accession>A0A8J2RA96</accession>
<dbReference type="AlphaFoldDB" id="A0A8J2RA96"/>
<evidence type="ECO:0000256" key="1">
    <source>
        <dbReference type="SAM" id="Phobius"/>
    </source>
</evidence>
<evidence type="ECO:0000313" key="3">
    <source>
        <dbReference type="Proteomes" id="UP000789524"/>
    </source>
</evidence>